<evidence type="ECO:0000256" key="1">
    <source>
        <dbReference type="SAM" id="SignalP"/>
    </source>
</evidence>
<evidence type="ECO:0000313" key="2">
    <source>
        <dbReference type="EMBL" id="MPD01817.1"/>
    </source>
</evidence>
<gene>
    <name evidence="2" type="ORF">E2C01_097362</name>
</gene>
<dbReference type="Proteomes" id="UP000324222">
    <property type="component" value="Unassembled WGS sequence"/>
</dbReference>
<reference evidence="2 3" key="1">
    <citation type="submission" date="2019-05" db="EMBL/GenBank/DDBJ databases">
        <title>Another draft genome of Portunus trituberculatus and its Hox gene families provides insights of decapod evolution.</title>
        <authorList>
            <person name="Jeong J.-H."/>
            <person name="Song I."/>
            <person name="Kim S."/>
            <person name="Choi T."/>
            <person name="Kim D."/>
            <person name="Ryu S."/>
            <person name="Kim W."/>
        </authorList>
    </citation>
    <scope>NUCLEOTIDE SEQUENCE [LARGE SCALE GENOMIC DNA]</scope>
    <source>
        <tissue evidence="2">Muscle</tissue>
    </source>
</reference>
<proteinExistence type="predicted"/>
<keyword evidence="3" id="KW-1185">Reference proteome</keyword>
<dbReference type="AlphaFoldDB" id="A0A5B7K5H8"/>
<name>A0A5B7K5H8_PORTR</name>
<evidence type="ECO:0000313" key="3">
    <source>
        <dbReference type="Proteomes" id="UP000324222"/>
    </source>
</evidence>
<comment type="caution">
    <text evidence="2">The sequence shown here is derived from an EMBL/GenBank/DDBJ whole genome shotgun (WGS) entry which is preliminary data.</text>
</comment>
<feature type="signal peptide" evidence="1">
    <location>
        <begin position="1"/>
        <end position="23"/>
    </location>
</feature>
<organism evidence="2 3">
    <name type="scientific">Portunus trituberculatus</name>
    <name type="common">Swimming crab</name>
    <name type="synonym">Neptunus trituberculatus</name>
    <dbReference type="NCBI Taxonomy" id="210409"/>
    <lineage>
        <taxon>Eukaryota</taxon>
        <taxon>Metazoa</taxon>
        <taxon>Ecdysozoa</taxon>
        <taxon>Arthropoda</taxon>
        <taxon>Crustacea</taxon>
        <taxon>Multicrustacea</taxon>
        <taxon>Malacostraca</taxon>
        <taxon>Eumalacostraca</taxon>
        <taxon>Eucarida</taxon>
        <taxon>Decapoda</taxon>
        <taxon>Pleocyemata</taxon>
        <taxon>Brachyura</taxon>
        <taxon>Eubrachyura</taxon>
        <taxon>Portunoidea</taxon>
        <taxon>Portunidae</taxon>
        <taxon>Portuninae</taxon>
        <taxon>Portunus</taxon>
    </lineage>
</organism>
<keyword evidence="1" id="KW-0732">Signal</keyword>
<accession>A0A5B7K5H8</accession>
<protein>
    <submittedName>
        <fullName evidence="2">Uncharacterized protein</fullName>
    </submittedName>
</protein>
<dbReference type="EMBL" id="VSRR010128713">
    <property type="protein sequence ID" value="MPD01817.1"/>
    <property type="molecule type" value="Genomic_DNA"/>
</dbReference>
<feature type="chain" id="PRO_5023004583" evidence="1">
    <location>
        <begin position="24"/>
        <end position="80"/>
    </location>
</feature>
<sequence>MAKRGGAFTELLLSLATTPASQAAVHAYLQSQDSIGQFLHDIMDEVPPLCAPLCCLKGAKGRESRQFIQLFASSAASSVV</sequence>